<evidence type="ECO:0000313" key="2">
    <source>
        <dbReference type="Proteomes" id="UP000054477"/>
    </source>
</evidence>
<protein>
    <submittedName>
        <fullName evidence="1">Uncharacterized protein</fullName>
    </submittedName>
</protein>
<dbReference type="HOGENOM" id="CLU_2061855_0_0_1"/>
<dbReference type="EMBL" id="KN838696">
    <property type="protein sequence ID" value="KIJ97325.1"/>
    <property type="molecule type" value="Genomic_DNA"/>
</dbReference>
<evidence type="ECO:0000313" key="1">
    <source>
        <dbReference type="EMBL" id="KIJ97325.1"/>
    </source>
</evidence>
<reference evidence="2" key="2">
    <citation type="submission" date="2015-01" db="EMBL/GenBank/DDBJ databases">
        <title>Evolutionary Origins and Diversification of the Mycorrhizal Mutualists.</title>
        <authorList>
            <consortium name="DOE Joint Genome Institute"/>
            <consortium name="Mycorrhizal Genomics Consortium"/>
            <person name="Kohler A."/>
            <person name="Kuo A."/>
            <person name="Nagy L.G."/>
            <person name="Floudas D."/>
            <person name="Copeland A."/>
            <person name="Barry K.W."/>
            <person name="Cichocki N."/>
            <person name="Veneault-Fourrey C."/>
            <person name="LaButti K."/>
            <person name="Lindquist E.A."/>
            <person name="Lipzen A."/>
            <person name="Lundell T."/>
            <person name="Morin E."/>
            <person name="Murat C."/>
            <person name="Riley R."/>
            <person name="Ohm R."/>
            <person name="Sun H."/>
            <person name="Tunlid A."/>
            <person name="Henrissat B."/>
            <person name="Grigoriev I.V."/>
            <person name="Hibbett D.S."/>
            <person name="Martin F."/>
        </authorList>
    </citation>
    <scope>NUCLEOTIDE SEQUENCE [LARGE SCALE GENOMIC DNA]</scope>
    <source>
        <strain evidence="2">LaAM-08-1</strain>
    </source>
</reference>
<sequence length="119" mass="12930">MKSSVRAMTGRSTSTFITCKSRCVSCQPSLFIVVTSSLPFQTKPGINLKTQTLKGGCANGFPFAQYSRKFQVEGLLVEVQADWEDLRRCFLPLKPLAGTTGFLLSLQPKSSGGVQVPPQ</sequence>
<gene>
    <name evidence="1" type="ORF">K443DRAFT_254228</name>
</gene>
<dbReference type="Proteomes" id="UP000054477">
    <property type="component" value="Unassembled WGS sequence"/>
</dbReference>
<dbReference type="AlphaFoldDB" id="A0A0C9WX87"/>
<reference evidence="1 2" key="1">
    <citation type="submission" date="2014-04" db="EMBL/GenBank/DDBJ databases">
        <authorList>
            <consortium name="DOE Joint Genome Institute"/>
            <person name="Kuo A."/>
            <person name="Kohler A."/>
            <person name="Nagy L.G."/>
            <person name="Floudas D."/>
            <person name="Copeland A."/>
            <person name="Barry K.W."/>
            <person name="Cichocki N."/>
            <person name="Veneault-Fourrey C."/>
            <person name="LaButti K."/>
            <person name="Lindquist E.A."/>
            <person name="Lipzen A."/>
            <person name="Lundell T."/>
            <person name="Morin E."/>
            <person name="Murat C."/>
            <person name="Sun H."/>
            <person name="Tunlid A."/>
            <person name="Henrissat B."/>
            <person name="Grigoriev I.V."/>
            <person name="Hibbett D.S."/>
            <person name="Martin F."/>
            <person name="Nordberg H.P."/>
            <person name="Cantor M.N."/>
            <person name="Hua S.X."/>
        </authorList>
    </citation>
    <scope>NUCLEOTIDE SEQUENCE [LARGE SCALE GENOMIC DNA]</scope>
    <source>
        <strain evidence="1 2">LaAM-08-1</strain>
    </source>
</reference>
<proteinExistence type="predicted"/>
<organism evidence="1 2">
    <name type="scientific">Laccaria amethystina LaAM-08-1</name>
    <dbReference type="NCBI Taxonomy" id="1095629"/>
    <lineage>
        <taxon>Eukaryota</taxon>
        <taxon>Fungi</taxon>
        <taxon>Dikarya</taxon>
        <taxon>Basidiomycota</taxon>
        <taxon>Agaricomycotina</taxon>
        <taxon>Agaricomycetes</taxon>
        <taxon>Agaricomycetidae</taxon>
        <taxon>Agaricales</taxon>
        <taxon>Agaricineae</taxon>
        <taxon>Hydnangiaceae</taxon>
        <taxon>Laccaria</taxon>
    </lineage>
</organism>
<name>A0A0C9WX87_9AGAR</name>
<accession>A0A0C9WX87</accession>
<keyword evidence="2" id="KW-1185">Reference proteome</keyword>